<evidence type="ECO:0000256" key="6">
    <source>
        <dbReference type="ARBA" id="ARBA00022801"/>
    </source>
</evidence>
<comment type="function">
    <text evidence="10 13">Catalyzes xyloglucan endohydrolysis (XEH) and/or endotransglycosylation (XET). Cleaves and religates xyloglucan polymers, an essential constituent of the primary cell wall, and thereby participates in cell wall construction of growing tissues.</text>
</comment>
<feature type="signal peptide" evidence="13">
    <location>
        <begin position="1"/>
        <end position="24"/>
    </location>
</feature>
<dbReference type="PROSITE" id="PS51762">
    <property type="entry name" value="GH16_2"/>
    <property type="match status" value="1"/>
</dbReference>
<keyword evidence="13" id="KW-0961">Cell wall biogenesis/degradation</keyword>
<dbReference type="SUPFAM" id="SSF49899">
    <property type="entry name" value="Concanavalin A-like lectins/glucanases"/>
    <property type="match status" value="1"/>
</dbReference>
<dbReference type="AlphaFoldDB" id="A0A9D4YLZ5"/>
<dbReference type="GO" id="GO:0048046">
    <property type="term" value="C:apoplast"/>
    <property type="evidence" value="ECO:0007669"/>
    <property type="project" value="UniProtKB-SubCell"/>
</dbReference>
<feature type="domain" description="GH16" evidence="14">
    <location>
        <begin position="9"/>
        <end position="212"/>
    </location>
</feature>
<feature type="active site" description="Nucleophile" evidence="11">
    <location>
        <position position="98"/>
    </location>
</feature>
<keyword evidence="5 13" id="KW-0732">Signal</keyword>
<name>A0A9D4YLZ5_PEA</name>
<evidence type="ECO:0000313" key="15">
    <source>
        <dbReference type="EMBL" id="KAI5441988.1"/>
    </source>
</evidence>
<accession>A0A9D4YLZ5</accession>
<dbReference type="PANTHER" id="PTHR31062">
    <property type="entry name" value="XYLOGLUCAN ENDOTRANSGLUCOSYLASE/HYDROLASE PROTEIN 8-RELATED"/>
    <property type="match status" value="1"/>
</dbReference>
<dbReference type="EC" id="2.4.1.207" evidence="13"/>
<dbReference type="GO" id="GO:0016762">
    <property type="term" value="F:xyloglucan:xyloglucosyl transferase activity"/>
    <property type="evidence" value="ECO:0007669"/>
    <property type="project" value="UniProtKB-EC"/>
</dbReference>
<dbReference type="PIRSF" id="PIRSF005604">
    <property type="entry name" value="XET"/>
    <property type="match status" value="1"/>
</dbReference>
<dbReference type="Pfam" id="PF00722">
    <property type="entry name" value="Glyco_hydro_16"/>
    <property type="match status" value="1"/>
</dbReference>
<dbReference type="EMBL" id="JAMSHJ010000001">
    <property type="protein sequence ID" value="KAI5441988.1"/>
    <property type="molecule type" value="Genomic_DNA"/>
</dbReference>
<evidence type="ECO:0000256" key="1">
    <source>
        <dbReference type="ARBA" id="ARBA00022512"/>
    </source>
</evidence>
<dbReference type="CDD" id="cd02176">
    <property type="entry name" value="GH16_XET"/>
    <property type="match status" value="1"/>
</dbReference>
<keyword evidence="2 13" id="KW-0052">Apoplast</keyword>
<evidence type="ECO:0000256" key="5">
    <source>
        <dbReference type="ARBA" id="ARBA00022729"/>
    </source>
</evidence>
<dbReference type="FunFam" id="2.60.120.200:FF:000025">
    <property type="entry name" value="Xyloglucan endotransglucosylase/hydrolase"/>
    <property type="match status" value="1"/>
</dbReference>
<evidence type="ECO:0000256" key="13">
    <source>
        <dbReference type="RuleBase" id="RU361120"/>
    </source>
</evidence>
<proteinExistence type="inferred from homology"/>
<dbReference type="InterPro" id="IPR010713">
    <property type="entry name" value="XET_C"/>
</dbReference>
<dbReference type="InterPro" id="IPR013320">
    <property type="entry name" value="ConA-like_dom_sf"/>
</dbReference>
<dbReference type="GO" id="GO:0071555">
    <property type="term" value="P:cell wall organization"/>
    <property type="evidence" value="ECO:0007669"/>
    <property type="project" value="UniProtKB-KW"/>
</dbReference>
<evidence type="ECO:0000256" key="8">
    <source>
        <dbReference type="ARBA" id="ARBA00023180"/>
    </source>
</evidence>
<evidence type="ECO:0000256" key="4">
    <source>
        <dbReference type="ARBA" id="ARBA00022679"/>
    </source>
</evidence>
<dbReference type="InterPro" id="IPR008263">
    <property type="entry name" value="GH16_AS"/>
</dbReference>
<feature type="active site" description="Proton donor" evidence="11">
    <location>
        <position position="102"/>
    </location>
</feature>
<dbReference type="GO" id="GO:0004553">
    <property type="term" value="F:hydrolase activity, hydrolyzing O-glycosyl compounds"/>
    <property type="evidence" value="ECO:0007669"/>
    <property type="project" value="InterPro"/>
</dbReference>
<sequence length="288" mass="33493">MENFEKLLTLFFFIIIPNIVQVDANFFKSMHITWGAQHALLQGDDLQLMLDESSGSGAKSKKSFLFGTIETRIKLVPGNSEGIATSYYLSSTGNQRDEIDFEFIGNISGQPYTIHTNIFAHGSGNKEQQFYLWFDPTTDFHNYTIHWNPTEIVFYIDSIPIRVFRNYEYEGIAYPNKQGMRVYISLHKANNWATRGGLVKVDWSEAPFTAKFNHFRARACKWNGEVSFYECASNIPANWWTSSIYKQLSYAQMDQLNWVRSNHMIYDYCHDTQRFNGQMPLECFKGQF</sequence>
<comment type="subcellular location">
    <subcellularLocation>
        <location evidence="13">Secreted</location>
        <location evidence="13">Cell wall</location>
    </subcellularLocation>
    <subcellularLocation>
        <location evidence="13">Secreted</location>
        <location evidence="13">Extracellular space</location>
        <location evidence="13">Apoplast</location>
    </subcellularLocation>
</comment>
<dbReference type="PROSITE" id="PS01034">
    <property type="entry name" value="GH16_1"/>
    <property type="match status" value="1"/>
</dbReference>
<dbReference type="Pfam" id="PF06955">
    <property type="entry name" value="XET_C"/>
    <property type="match status" value="1"/>
</dbReference>
<evidence type="ECO:0000256" key="11">
    <source>
        <dbReference type="PIRSR" id="PIRSR005604-1"/>
    </source>
</evidence>
<reference evidence="15 16" key="1">
    <citation type="journal article" date="2022" name="Nat. Genet.">
        <title>Improved pea reference genome and pan-genome highlight genomic features and evolutionary characteristics.</title>
        <authorList>
            <person name="Yang T."/>
            <person name="Liu R."/>
            <person name="Luo Y."/>
            <person name="Hu S."/>
            <person name="Wang D."/>
            <person name="Wang C."/>
            <person name="Pandey M.K."/>
            <person name="Ge S."/>
            <person name="Xu Q."/>
            <person name="Li N."/>
            <person name="Li G."/>
            <person name="Huang Y."/>
            <person name="Saxena R.K."/>
            <person name="Ji Y."/>
            <person name="Li M."/>
            <person name="Yan X."/>
            <person name="He Y."/>
            <person name="Liu Y."/>
            <person name="Wang X."/>
            <person name="Xiang C."/>
            <person name="Varshney R.K."/>
            <person name="Ding H."/>
            <person name="Gao S."/>
            <person name="Zong X."/>
        </authorList>
    </citation>
    <scope>NUCLEOTIDE SEQUENCE [LARGE SCALE GENOMIC DNA]</scope>
    <source>
        <strain evidence="15 16">cv. Zhongwan 6</strain>
    </source>
</reference>
<comment type="PTM">
    <text evidence="13">Contains at least one intrachain disulfide bond essential for its enzymatic activity.</text>
</comment>
<dbReference type="GO" id="GO:0010411">
    <property type="term" value="P:xyloglucan metabolic process"/>
    <property type="evidence" value="ECO:0007669"/>
    <property type="project" value="InterPro"/>
</dbReference>
<dbReference type="GO" id="GO:0042546">
    <property type="term" value="P:cell wall biogenesis"/>
    <property type="evidence" value="ECO:0007669"/>
    <property type="project" value="InterPro"/>
</dbReference>
<evidence type="ECO:0000313" key="16">
    <source>
        <dbReference type="Proteomes" id="UP001058974"/>
    </source>
</evidence>
<keyword evidence="8" id="KW-0325">Glycoprotein</keyword>
<gene>
    <name evidence="15" type="ORF">KIW84_011160</name>
</gene>
<keyword evidence="1 13" id="KW-0134">Cell wall</keyword>
<keyword evidence="6 13" id="KW-0378">Hydrolase</keyword>
<evidence type="ECO:0000256" key="3">
    <source>
        <dbReference type="ARBA" id="ARBA00022525"/>
    </source>
</evidence>
<evidence type="ECO:0000256" key="10">
    <source>
        <dbReference type="ARBA" id="ARBA00058567"/>
    </source>
</evidence>
<protein>
    <recommendedName>
        <fullName evidence="13">Xyloglucan endotransglucosylase/hydrolase</fullName>
        <ecNumber evidence="13">2.4.1.207</ecNumber>
    </recommendedName>
</protein>
<keyword evidence="3 13" id="KW-0964">Secreted</keyword>
<dbReference type="Proteomes" id="UP001058974">
    <property type="component" value="Chromosome 1"/>
</dbReference>
<dbReference type="Gene3D" id="2.60.120.200">
    <property type="match status" value="1"/>
</dbReference>
<evidence type="ECO:0000259" key="14">
    <source>
        <dbReference type="PROSITE" id="PS51762"/>
    </source>
</evidence>
<dbReference type="InterPro" id="IPR044791">
    <property type="entry name" value="Beta-glucanase/XTH"/>
</dbReference>
<comment type="caution">
    <text evidence="15">The sequence shown here is derived from an EMBL/GenBank/DDBJ whole genome shotgun (WGS) entry which is preliminary data.</text>
</comment>
<keyword evidence="16" id="KW-1185">Reference proteome</keyword>
<feature type="glycosylation site" description="N-linked (GlcNAc...) asparagine" evidence="12">
    <location>
        <position position="106"/>
    </location>
</feature>
<dbReference type="Gramene" id="PSAT_LOCUS6779_t1">
    <property type="protein sequence ID" value="CAL5186443.1"/>
    <property type="gene ID" value="PSAT_LOCUS6779"/>
</dbReference>
<keyword evidence="7" id="KW-1015">Disulfide bond</keyword>
<dbReference type="InterPro" id="IPR000757">
    <property type="entry name" value="Beta-glucanase-like"/>
</dbReference>
<evidence type="ECO:0000256" key="7">
    <source>
        <dbReference type="ARBA" id="ARBA00023157"/>
    </source>
</evidence>
<keyword evidence="9 13" id="KW-0326">Glycosidase</keyword>
<feature type="chain" id="PRO_5039763503" description="Xyloglucan endotransglucosylase/hydrolase" evidence="13">
    <location>
        <begin position="25"/>
        <end position="288"/>
    </location>
</feature>
<comment type="similarity">
    <text evidence="13">Belongs to the glycosyl hydrolase 16 family.</text>
</comment>
<evidence type="ECO:0000256" key="9">
    <source>
        <dbReference type="ARBA" id="ARBA00023295"/>
    </source>
</evidence>
<evidence type="ECO:0000256" key="2">
    <source>
        <dbReference type="ARBA" id="ARBA00022523"/>
    </source>
</evidence>
<dbReference type="InterPro" id="IPR016455">
    <property type="entry name" value="XTH"/>
</dbReference>
<organism evidence="15 16">
    <name type="scientific">Pisum sativum</name>
    <name type="common">Garden pea</name>
    <name type="synonym">Lathyrus oleraceus</name>
    <dbReference type="NCBI Taxonomy" id="3888"/>
    <lineage>
        <taxon>Eukaryota</taxon>
        <taxon>Viridiplantae</taxon>
        <taxon>Streptophyta</taxon>
        <taxon>Embryophyta</taxon>
        <taxon>Tracheophyta</taxon>
        <taxon>Spermatophyta</taxon>
        <taxon>Magnoliopsida</taxon>
        <taxon>eudicotyledons</taxon>
        <taxon>Gunneridae</taxon>
        <taxon>Pentapetalae</taxon>
        <taxon>rosids</taxon>
        <taxon>fabids</taxon>
        <taxon>Fabales</taxon>
        <taxon>Fabaceae</taxon>
        <taxon>Papilionoideae</taxon>
        <taxon>50 kb inversion clade</taxon>
        <taxon>NPAAA clade</taxon>
        <taxon>Hologalegina</taxon>
        <taxon>IRL clade</taxon>
        <taxon>Fabeae</taxon>
        <taxon>Lathyrus</taxon>
    </lineage>
</organism>
<keyword evidence="4 13" id="KW-0808">Transferase</keyword>
<dbReference type="Gramene" id="Psat01G0116000-T2">
    <property type="protein sequence ID" value="KAI5441988.1"/>
    <property type="gene ID" value="KIW84_011160"/>
</dbReference>
<evidence type="ECO:0000256" key="12">
    <source>
        <dbReference type="PIRSR" id="PIRSR005604-2"/>
    </source>
</evidence>